<evidence type="ECO:0000313" key="2">
    <source>
        <dbReference type="Proteomes" id="UP000009149"/>
    </source>
</evidence>
<dbReference type="eggNOG" id="ENOG5032CF1">
    <property type="taxonomic scope" value="Bacteria"/>
</dbReference>
<protein>
    <submittedName>
        <fullName evidence="1">Uncharacterized protein</fullName>
    </submittedName>
</protein>
<dbReference type="KEGG" id="min:Minf_1777"/>
<reference evidence="1 2" key="1">
    <citation type="journal article" date="2008" name="Biol. Direct">
        <title>Complete genome sequence of the extremely acidophilic methanotroph isolate V4, Methylacidiphilum infernorum, a representative of the bacterial phylum Verrucomicrobia.</title>
        <authorList>
            <person name="Hou S."/>
            <person name="Makarova K.S."/>
            <person name="Saw J.H."/>
            <person name="Senin P."/>
            <person name="Ly B.V."/>
            <person name="Zhou Z."/>
            <person name="Ren Y."/>
            <person name="Wang J."/>
            <person name="Galperin M.Y."/>
            <person name="Omelchenko M.V."/>
            <person name="Wolf Y.I."/>
            <person name="Yutin N."/>
            <person name="Koonin E.V."/>
            <person name="Stott M.B."/>
            <person name="Mountain B.W."/>
            <person name="Crowe M.A."/>
            <person name="Smirnova A.V."/>
            <person name="Dunfield P.F."/>
            <person name="Feng L."/>
            <person name="Wang L."/>
            <person name="Alam M."/>
        </authorList>
    </citation>
    <scope>NUCLEOTIDE SEQUENCE [LARGE SCALE GENOMIC DNA]</scope>
    <source>
        <strain evidence="2">Isolate V4</strain>
    </source>
</reference>
<accession>B3DXC2</accession>
<dbReference type="AlphaFoldDB" id="B3DXC2"/>
<proteinExistence type="predicted"/>
<dbReference type="EMBL" id="CP000975">
    <property type="protein sequence ID" value="ACD83831.1"/>
    <property type="molecule type" value="Genomic_DNA"/>
</dbReference>
<evidence type="ECO:0000313" key="1">
    <source>
        <dbReference type="EMBL" id="ACD83831.1"/>
    </source>
</evidence>
<organism evidence="1 2">
    <name type="scientific">Methylacidiphilum infernorum (isolate V4)</name>
    <name type="common">Methylokorus infernorum (strain V4)</name>
    <dbReference type="NCBI Taxonomy" id="481448"/>
    <lineage>
        <taxon>Bacteria</taxon>
        <taxon>Pseudomonadati</taxon>
        <taxon>Verrucomicrobiota</taxon>
        <taxon>Methylacidiphilae</taxon>
        <taxon>Methylacidiphilales</taxon>
        <taxon>Methylacidiphilaceae</taxon>
        <taxon>Methylacidiphilum (ex Ratnadevi et al. 2023)</taxon>
    </lineage>
</organism>
<dbReference type="Proteomes" id="UP000009149">
    <property type="component" value="Chromosome"/>
</dbReference>
<sequence>MLNFKELFLFERVGYSLKSFLFLCDRQPLVMKTDFDLGKRMVAFAFFFLFSLSLVRASTEYIAYEHPKLKIGKGGKVVRIKNVDVWLEGTPAMRYWIDGVLRDERTTDSWAKVDKEKREAIKKAVDKAKDKHANGVVRVYSKVLRERRRETYYDSMGMGYGYGMFGYPFGFGDPFWGPVGYPGWGMGYGGPVQSSTQIVTVYHIRSKFDIIHYPTY</sequence>
<name>B3DXC2_METI4</name>
<dbReference type="HOGENOM" id="CLU_1276410_0_0_0"/>
<gene>
    <name evidence="1" type="ordered locus">Minf_1777</name>
</gene>